<evidence type="ECO:0000256" key="1">
    <source>
        <dbReference type="SAM" id="MobiDB-lite"/>
    </source>
</evidence>
<comment type="caution">
    <text evidence="2">The sequence shown here is derived from an EMBL/GenBank/DDBJ whole genome shotgun (WGS) entry which is preliminary data.</text>
</comment>
<keyword evidence="3" id="KW-1185">Reference proteome</keyword>
<evidence type="ECO:0000313" key="3">
    <source>
        <dbReference type="Proteomes" id="UP001295740"/>
    </source>
</evidence>
<organism evidence="2 3">
    <name type="scientific">Anthostomella pinea</name>
    <dbReference type="NCBI Taxonomy" id="933095"/>
    <lineage>
        <taxon>Eukaryota</taxon>
        <taxon>Fungi</taxon>
        <taxon>Dikarya</taxon>
        <taxon>Ascomycota</taxon>
        <taxon>Pezizomycotina</taxon>
        <taxon>Sordariomycetes</taxon>
        <taxon>Xylariomycetidae</taxon>
        <taxon>Xylariales</taxon>
        <taxon>Xylariaceae</taxon>
        <taxon>Anthostomella</taxon>
    </lineage>
</organism>
<dbReference type="Proteomes" id="UP001295740">
    <property type="component" value="Unassembled WGS sequence"/>
</dbReference>
<evidence type="ECO:0000313" key="2">
    <source>
        <dbReference type="EMBL" id="CAJ2513755.1"/>
    </source>
</evidence>
<sequence>MPHSVRNAHKATKSGTQRREENVAVQTPAEYDRAATGQTMLNRWATTTSHKELSISEVLQQPQQPKGRSSTKK</sequence>
<feature type="region of interest" description="Disordered" evidence="1">
    <location>
        <begin position="1"/>
        <end position="73"/>
    </location>
</feature>
<reference evidence="2" key="1">
    <citation type="submission" date="2023-10" db="EMBL/GenBank/DDBJ databases">
        <authorList>
            <person name="Hackl T."/>
        </authorList>
    </citation>
    <scope>NUCLEOTIDE SEQUENCE</scope>
</reference>
<protein>
    <submittedName>
        <fullName evidence="2">Uu.00g018740.m01.CDS01</fullName>
    </submittedName>
</protein>
<proteinExistence type="predicted"/>
<feature type="compositionally biased region" description="Basic residues" evidence="1">
    <location>
        <begin position="1"/>
        <end position="12"/>
    </location>
</feature>
<dbReference type="EMBL" id="CAUWAG010000020">
    <property type="protein sequence ID" value="CAJ2513755.1"/>
    <property type="molecule type" value="Genomic_DNA"/>
</dbReference>
<name>A0AAI8W020_9PEZI</name>
<feature type="compositionally biased region" description="Polar residues" evidence="1">
    <location>
        <begin position="57"/>
        <end position="73"/>
    </location>
</feature>
<gene>
    <name evidence="2" type="ORF">KHLLAP_LOCUS14223</name>
</gene>
<feature type="compositionally biased region" description="Polar residues" evidence="1">
    <location>
        <begin position="36"/>
        <end position="48"/>
    </location>
</feature>
<dbReference type="AlphaFoldDB" id="A0AAI8W020"/>
<accession>A0AAI8W020</accession>